<comment type="caution">
    <text evidence="2">The sequence shown here is derived from an EMBL/GenBank/DDBJ whole genome shotgun (WGS) entry which is preliminary data.</text>
</comment>
<dbReference type="EMBL" id="BJLP01000042">
    <property type="protein sequence ID" value="GEA81942.1"/>
    <property type="molecule type" value="Genomic_DNA"/>
</dbReference>
<name>A0A4Y3KDA7_CELUD</name>
<keyword evidence="1" id="KW-1133">Transmembrane helix</keyword>
<reference evidence="2 3" key="1">
    <citation type="submission" date="2019-06" db="EMBL/GenBank/DDBJ databases">
        <title>Whole genome shotgun sequence of Cellulomonas uda NBRC 3747.</title>
        <authorList>
            <person name="Hosoyama A."/>
            <person name="Uohara A."/>
            <person name="Ohji S."/>
            <person name="Ichikawa N."/>
        </authorList>
    </citation>
    <scope>NUCLEOTIDE SEQUENCE [LARGE SCALE GENOMIC DNA]</scope>
    <source>
        <strain evidence="2 3">NBRC 3747</strain>
    </source>
</reference>
<proteinExistence type="predicted"/>
<keyword evidence="1" id="KW-0812">Transmembrane</keyword>
<dbReference type="AlphaFoldDB" id="A0A4Y3KDA7"/>
<dbReference type="RefSeq" id="WP_166772044.1">
    <property type="nucleotide sequence ID" value="NZ_BJLP01000042.1"/>
</dbReference>
<evidence type="ECO:0000313" key="3">
    <source>
        <dbReference type="Proteomes" id="UP000315842"/>
    </source>
</evidence>
<gene>
    <name evidence="2" type="ORF">CUD01_23860</name>
</gene>
<evidence type="ECO:0000256" key="1">
    <source>
        <dbReference type="SAM" id="Phobius"/>
    </source>
</evidence>
<feature type="transmembrane region" description="Helical" evidence="1">
    <location>
        <begin position="179"/>
        <end position="198"/>
    </location>
</feature>
<evidence type="ECO:0000313" key="2">
    <source>
        <dbReference type="EMBL" id="GEA81942.1"/>
    </source>
</evidence>
<accession>A0A4Y3KDA7</accession>
<dbReference type="Proteomes" id="UP000315842">
    <property type="component" value="Unassembled WGS sequence"/>
</dbReference>
<organism evidence="2 3">
    <name type="scientific">Cellulomonas uda</name>
    <dbReference type="NCBI Taxonomy" id="1714"/>
    <lineage>
        <taxon>Bacteria</taxon>
        <taxon>Bacillati</taxon>
        <taxon>Actinomycetota</taxon>
        <taxon>Actinomycetes</taxon>
        <taxon>Micrococcales</taxon>
        <taxon>Cellulomonadaceae</taxon>
        <taxon>Cellulomonas</taxon>
    </lineage>
</organism>
<keyword evidence="3" id="KW-1185">Reference proteome</keyword>
<sequence length="241" mass="26758">MSVGRRPRARMALGKHLVGAPPWRSIPHGVVVYEEYDPADRTTYTWEEWEVLGYENLDFWVEYDHYTRKVTLYRPLEVVEHLDPTHLQEGQWLGVTWRGQTHQVRVDEVGVGRIAYLEGGFTYDLQLGQDVAYAELRGHGFVLSVEKFDERVLDVYHGVELDTAGQKAHFGKRVAPRNLRGLVLGLVIALGIGGLGVACSQTVEQCTPRTVLAEPGGVTTTTEQVCVRRSVFGGGGGGLGK</sequence>
<protein>
    <submittedName>
        <fullName evidence="2">Uncharacterized protein</fullName>
    </submittedName>
</protein>
<keyword evidence="1" id="KW-0472">Membrane</keyword>